<organism evidence="1 2">
    <name type="scientific">Rhododendron molle</name>
    <name type="common">Chinese azalea</name>
    <name type="synonym">Azalea mollis</name>
    <dbReference type="NCBI Taxonomy" id="49168"/>
    <lineage>
        <taxon>Eukaryota</taxon>
        <taxon>Viridiplantae</taxon>
        <taxon>Streptophyta</taxon>
        <taxon>Embryophyta</taxon>
        <taxon>Tracheophyta</taxon>
        <taxon>Spermatophyta</taxon>
        <taxon>Magnoliopsida</taxon>
        <taxon>eudicotyledons</taxon>
        <taxon>Gunneridae</taxon>
        <taxon>Pentapetalae</taxon>
        <taxon>asterids</taxon>
        <taxon>Ericales</taxon>
        <taxon>Ericaceae</taxon>
        <taxon>Ericoideae</taxon>
        <taxon>Rhodoreae</taxon>
        <taxon>Rhododendron</taxon>
    </lineage>
</organism>
<protein>
    <submittedName>
        <fullName evidence="1">Uncharacterized protein</fullName>
    </submittedName>
</protein>
<comment type="caution">
    <text evidence="1">The sequence shown here is derived from an EMBL/GenBank/DDBJ whole genome shotgun (WGS) entry which is preliminary data.</text>
</comment>
<proteinExistence type="predicted"/>
<gene>
    <name evidence="1" type="ORF">RHMOL_Rhmol05G0175800</name>
</gene>
<keyword evidence="2" id="KW-1185">Reference proteome</keyword>
<name>A0ACC0NR88_RHOML</name>
<reference evidence="1" key="1">
    <citation type="submission" date="2022-02" db="EMBL/GenBank/DDBJ databases">
        <title>Plant Genome Project.</title>
        <authorList>
            <person name="Zhang R.-G."/>
        </authorList>
    </citation>
    <scope>NUCLEOTIDE SEQUENCE</scope>
    <source>
        <strain evidence="1">AT1</strain>
    </source>
</reference>
<dbReference type="Proteomes" id="UP001062846">
    <property type="component" value="Chromosome 5"/>
</dbReference>
<evidence type="ECO:0000313" key="2">
    <source>
        <dbReference type="Proteomes" id="UP001062846"/>
    </source>
</evidence>
<evidence type="ECO:0000313" key="1">
    <source>
        <dbReference type="EMBL" id="KAI8555479.1"/>
    </source>
</evidence>
<dbReference type="EMBL" id="CM046392">
    <property type="protein sequence ID" value="KAI8555479.1"/>
    <property type="molecule type" value="Genomic_DNA"/>
</dbReference>
<accession>A0ACC0NR88</accession>
<sequence length="231" mass="26155">MNGLCEASSWSEWQKGWPLRSGEFAYLCDKCGRRLPDFVGKSLEFARTRRNCKNTPEARQKLIQVRRSRSPTPILDDPWTAQVRRSPSPAAVLLPKPSAVLPSSSSSHDFPNLRRDDPKLYGYVGFGQTLVSYEFLLVIEVKFSFFNLRKSWIVLSLLRVLLTQPWGSVQAAMGHPEPFDLRYVVVGNEDCGEKNYRGSLLPALAEAGFLIGLERNRSIVLFQDSELFTIT</sequence>